<dbReference type="Proteomes" id="UP001159179">
    <property type="component" value="Unassembled WGS sequence"/>
</dbReference>
<dbReference type="EMBL" id="JAROYP010000001">
    <property type="protein sequence ID" value="MDH5159865.1"/>
    <property type="molecule type" value="Genomic_DNA"/>
</dbReference>
<evidence type="ECO:0000313" key="2">
    <source>
        <dbReference type="EMBL" id="MDH5159865.1"/>
    </source>
</evidence>
<keyword evidence="1" id="KW-0472">Membrane</keyword>
<keyword evidence="1" id="KW-0812">Transmembrane</keyword>
<sequence>MGNRVVKAKESSYRWGYEKGDMLVLTSEGADRGIYTARNLTKPGYGPDGYAIIHEREFKDLSRKKQPLIVKSYLVFAFIWAGLAIWNFFEREWLIGALEILIALLNVELYGEKVNNE</sequence>
<dbReference type="RefSeq" id="WP_280615703.1">
    <property type="nucleotide sequence ID" value="NZ_JAROYP010000001.1"/>
</dbReference>
<comment type="caution">
    <text evidence="2">The sequence shown here is derived from an EMBL/GenBank/DDBJ whole genome shotgun (WGS) entry which is preliminary data.</text>
</comment>
<name>A0AAW6SM83_9BACI</name>
<dbReference type="AlphaFoldDB" id="A0AAW6SM83"/>
<organism evidence="2 3">
    <name type="scientific">Heyndrickxia oleronia</name>
    <dbReference type="NCBI Taxonomy" id="38875"/>
    <lineage>
        <taxon>Bacteria</taxon>
        <taxon>Bacillati</taxon>
        <taxon>Bacillota</taxon>
        <taxon>Bacilli</taxon>
        <taxon>Bacillales</taxon>
        <taxon>Bacillaceae</taxon>
        <taxon>Heyndrickxia</taxon>
    </lineage>
</organism>
<protein>
    <submittedName>
        <fullName evidence="2">Uncharacterized protein</fullName>
    </submittedName>
</protein>
<accession>A0AAW6SM83</accession>
<gene>
    <name evidence="2" type="ORF">P5X88_02890</name>
</gene>
<evidence type="ECO:0000256" key="1">
    <source>
        <dbReference type="SAM" id="Phobius"/>
    </source>
</evidence>
<feature type="transmembrane region" description="Helical" evidence="1">
    <location>
        <begin position="93"/>
        <end position="111"/>
    </location>
</feature>
<proteinExistence type="predicted"/>
<feature type="transmembrane region" description="Helical" evidence="1">
    <location>
        <begin position="68"/>
        <end position="87"/>
    </location>
</feature>
<keyword evidence="1" id="KW-1133">Transmembrane helix</keyword>
<evidence type="ECO:0000313" key="3">
    <source>
        <dbReference type="Proteomes" id="UP001159179"/>
    </source>
</evidence>
<reference evidence="2" key="1">
    <citation type="submission" date="2023-03" db="EMBL/GenBank/DDBJ databases">
        <title>Bacterial isolates from washroom surfaces on a university campus.</title>
        <authorList>
            <person name="Holman D.B."/>
            <person name="Gzyl K.E."/>
            <person name="Taheri A.E."/>
        </authorList>
    </citation>
    <scope>NUCLEOTIDE SEQUENCE</scope>
    <source>
        <strain evidence="2">RD03</strain>
    </source>
</reference>